<dbReference type="InterPro" id="IPR050923">
    <property type="entry name" value="Cell_Proc_Reg/RNA_Proc"/>
</dbReference>
<evidence type="ECO:0000313" key="2">
    <source>
        <dbReference type="EMBL" id="RKP24458.1"/>
    </source>
</evidence>
<dbReference type="AlphaFoldDB" id="A0A4P9YX37"/>
<evidence type="ECO:0000256" key="1">
    <source>
        <dbReference type="SAM" id="MobiDB-lite"/>
    </source>
</evidence>
<feature type="compositionally biased region" description="Polar residues" evidence="1">
    <location>
        <begin position="290"/>
        <end position="306"/>
    </location>
</feature>
<dbReference type="Gene3D" id="2.60.200.20">
    <property type="match status" value="1"/>
</dbReference>
<dbReference type="OrthoDB" id="5598265at2759"/>
<dbReference type="EMBL" id="KZ990213">
    <property type="protein sequence ID" value="RKP24458.1"/>
    <property type="molecule type" value="Genomic_DNA"/>
</dbReference>
<feature type="region of interest" description="Disordered" evidence="1">
    <location>
        <begin position="175"/>
        <end position="197"/>
    </location>
</feature>
<dbReference type="PANTHER" id="PTHR23308">
    <property type="entry name" value="NUCLEAR INHIBITOR OF PROTEIN PHOSPHATASE-1"/>
    <property type="match status" value="1"/>
</dbReference>
<feature type="region of interest" description="Disordered" evidence="1">
    <location>
        <begin position="45"/>
        <end position="71"/>
    </location>
</feature>
<reference evidence="3" key="1">
    <citation type="journal article" date="2018" name="Nat. Microbiol.">
        <title>Leveraging single-cell genomics to expand the fungal tree of life.</title>
        <authorList>
            <person name="Ahrendt S.R."/>
            <person name="Quandt C.A."/>
            <person name="Ciobanu D."/>
            <person name="Clum A."/>
            <person name="Salamov A."/>
            <person name="Andreopoulos B."/>
            <person name="Cheng J.F."/>
            <person name="Woyke T."/>
            <person name="Pelin A."/>
            <person name="Henrissat B."/>
            <person name="Reynolds N.K."/>
            <person name="Benny G.L."/>
            <person name="Smith M.E."/>
            <person name="James T.Y."/>
            <person name="Grigoriev I.V."/>
        </authorList>
    </citation>
    <scope>NUCLEOTIDE SEQUENCE [LARGE SCALE GENOMIC DNA]</scope>
    <source>
        <strain evidence="3">Benny S71-1</strain>
    </source>
</reference>
<keyword evidence="3" id="KW-1185">Reference proteome</keyword>
<sequence length="306" mass="33960">MINKRPIPPRKHIELRPGDHVKFGESTRTHILQGPDIREQLKAAAAEALHAEQQKQAAQSSEGTDSNWGFAEDITDDGSLIRAAMERGDGVDGAMVPAARASKRASYEDDPKKALRHYLEASRHWRGGTVKHRGYAMEFEMDDEFAQGFHTFTAREAERAAALDAMEKLDAHGELATEHDPHGEKRKAKQARTKQAPVENYASLVEKRRQAEEKIEQIARRLAQIASHTATTGADGNGGDDLDAYMAGVQSNIDEKEASKLRKEMATLEEKAAKDEAMEEDNTVEWVPPKNQSGDGRTSLNDKYGY</sequence>
<organism evidence="2 3">
    <name type="scientific">Syncephalis pseudoplumigaleata</name>
    <dbReference type="NCBI Taxonomy" id="1712513"/>
    <lineage>
        <taxon>Eukaryota</taxon>
        <taxon>Fungi</taxon>
        <taxon>Fungi incertae sedis</taxon>
        <taxon>Zoopagomycota</taxon>
        <taxon>Zoopagomycotina</taxon>
        <taxon>Zoopagomycetes</taxon>
        <taxon>Zoopagales</taxon>
        <taxon>Piptocephalidaceae</taxon>
        <taxon>Syncephalis</taxon>
    </lineage>
</organism>
<evidence type="ECO:0000313" key="3">
    <source>
        <dbReference type="Proteomes" id="UP000278143"/>
    </source>
</evidence>
<feature type="region of interest" description="Disordered" evidence="1">
    <location>
        <begin position="271"/>
        <end position="306"/>
    </location>
</feature>
<gene>
    <name evidence="2" type="ORF">SYNPS1DRAFT_23459</name>
</gene>
<proteinExistence type="predicted"/>
<name>A0A4P9YX37_9FUNG</name>
<accession>A0A4P9YX37</accession>
<dbReference type="Proteomes" id="UP000278143">
    <property type="component" value="Unassembled WGS sequence"/>
</dbReference>
<protein>
    <submittedName>
        <fullName evidence="2">Uncharacterized protein</fullName>
    </submittedName>
</protein>